<feature type="region of interest" description="Disordered" evidence="7">
    <location>
        <begin position="1"/>
        <end position="67"/>
    </location>
</feature>
<evidence type="ECO:0000256" key="7">
    <source>
        <dbReference type="SAM" id="MobiDB-lite"/>
    </source>
</evidence>
<dbReference type="GO" id="GO:0043634">
    <property type="term" value="P:polyadenylation-dependent ncRNA catabolic process"/>
    <property type="evidence" value="ECO:0007669"/>
    <property type="project" value="TreeGrafter"/>
</dbReference>
<dbReference type="GO" id="GO:0010605">
    <property type="term" value="P:negative regulation of macromolecule metabolic process"/>
    <property type="evidence" value="ECO:0007669"/>
    <property type="project" value="UniProtKB-ARBA"/>
</dbReference>
<keyword evidence="6" id="KW-0460">Magnesium</keyword>
<feature type="compositionally biased region" description="Polar residues" evidence="7">
    <location>
        <begin position="131"/>
        <end position="162"/>
    </location>
</feature>
<comment type="cofactor">
    <cofactor evidence="1">
        <name>Mn(2+)</name>
        <dbReference type="ChEBI" id="CHEBI:29035"/>
    </cofactor>
</comment>
<organism evidence="10 11">
    <name type="scientific">Orbilia ellipsospora</name>
    <dbReference type="NCBI Taxonomy" id="2528407"/>
    <lineage>
        <taxon>Eukaryota</taxon>
        <taxon>Fungi</taxon>
        <taxon>Dikarya</taxon>
        <taxon>Ascomycota</taxon>
        <taxon>Pezizomycotina</taxon>
        <taxon>Orbiliomycetes</taxon>
        <taxon>Orbiliales</taxon>
        <taxon>Orbiliaceae</taxon>
        <taxon>Orbilia</taxon>
    </lineage>
</organism>
<dbReference type="GO" id="GO:0003729">
    <property type="term" value="F:mRNA binding"/>
    <property type="evidence" value="ECO:0007669"/>
    <property type="project" value="TreeGrafter"/>
</dbReference>
<dbReference type="GO" id="GO:0031499">
    <property type="term" value="C:TRAMP complex"/>
    <property type="evidence" value="ECO:0007669"/>
    <property type="project" value="TreeGrafter"/>
</dbReference>
<feature type="compositionally biased region" description="Polar residues" evidence="7">
    <location>
        <begin position="314"/>
        <end position="338"/>
    </location>
</feature>
<feature type="compositionally biased region" description="Basic and acidic residues" evidence="7">
    <location>
        <begin position="262"/>
        <end position="276"/>
    </location>
</feature>
<feature type="region of interest" description="Disordered" evidence="7">
    <location>
        <begin position="561"/>
        <end position="581"/>
    </location>
</feature>
<keyword evidence="4" id="KW-0808">Transferase</keyword>
<dbReference type="GO" id="GO:1990817">
    <property type="term" value="F:poly(A) RNA polymerase activity"/>
    <property type="evidence" value="ECO:0007669"/>
    <property type="project" value="UniProtKB-EC"/>
</dbReference>
<dbReference type="InterPro" id="IPR054708">
    <property type="entry name" value="MTPAP-like_central"/>
</dbReference>
<dbReference type="InterPro" id="IPR045862">
    <property type="entry name" value="Trf4-like"/>
</dbReference>
<dbReference type="SUPFAM" id="SSF81631">
    <property type="entry name" value="PAP/OAS1 substrate-binding domain"/>
    <property type="match status" value="1"/>
</dbReference>
<dbReference type="FunFam" id="3.30.460.10:FF:000006">
    <property type="entry name" value="non-canonical poly(A) RNA polymerase PAPD5"/>
    <property type="match status" value="1"/>
</dbReference>
<evidence type="ECO:0000256" key="2">
    <source>
        <dbReference type="ARBA" id="ARBA00008593"/>
    </source>
</evidence>
<feature type="compositionally biased region" description="Low complexity" evidence="7">
    <location>
        <begin position="163"/>
        <end position="180"/>
    </location>
</feature>
<evidence type="ECO:0000256" key="6">
    <source>
        <dbReference type="ARBA" id="ARBA00022842"/>
    </source>
</evidence>
<feature type="compositionally biased region" description="Basic residues" evidence="7">
    <location>
        <begin position="198"/>
        <end position="212"/>
    </location>
</feature>
<dbReference type="Pfam" id="PF22600">
    <property type="entry name" value="MTPAP-like_central"/>
    <property type="match status" value="1"/>
</dbReference>
<reference evidence="10 11" key="1">
    <citation type="submission" date="2019-10" db="EMBL/GenBank/DDBJ databases">
        <authorList>
            <person name="Palmer J.M."/>
        </authorList>
    </citation>
    <scope>NUCLEOTIDE SEQUENCE [LARGE SCALE GENOMIC DNA]</scope>
    <source>
        <strain evidence="10 11">TWF694</strain>
    </source>
</reference>
<evidence type="ECO:0000256" key="4">
    <source>
        <dbReference type="ARBA" id="ARBA00022679"/>
    </source>
</evidence>
<dbReference type="SUPFAM" id="SSF81301">
    <property type="entry name" value="Nucleotidyltransferase"/>
    <property type="match status" value="1"/>
</dbReference>
<dbReference type="EMBL" id="JAVHJO010000005">
    <property type="protein sequence ID" value="KAK6539906.1"/>
    <property type="molecule type" value="Genomic_DNA"/>
</dbReference>
<dbReference type="GO" id="GO:0031123">
    <property type="term" value="P:RNA 3'-end processing"/>
    <property type="evidence" value="ECO:0007669"/>
    <property type="project" value="TreeGrafter"/>
</dbReference>
<sequence>MEDNQSPPFHQPHTTPLPLIPPPPPPPPPPSHHHLISLLQHSVTAPPTGPGPGPIQQHPSIAYYPGYTQQSAAPYSHAFHQPSQSDVAPPTVHPAAAATPLSALLASAYAFAPPIPSVQYPPALYPPQQLVTSPSGQSNQSRRISLSSKSPNQNRPTTEESYSLSNSSAAPLNPSSSLPAKPKKAKTPARLAREMARKLKHRERRRIGRRERRNASKKGDGEGDEFVALEGENASQSDEVLDEGSESGELDDGSPTAGDPDLSEKSDGNHRIRDGTDNAGGSTFSSSITSPRDLDNRSPAADLGNGGAIDSRRPSITVSEAESGAVSSRGSRAQTFDGTNDRRYEDRFRRDSDAQRHPPIGPRFQPPSGPRNTDVYQFGRDDRSSSRPYRDEDNFRFESDSRGLNFPPTESGFRDRRYRDGDRRFGDRRGFHTDAPHRFNDTERAPRAPLPAHDRPLLRLRRSATPEQFPAMVAAKRQRMEDEGEVEMDIDSPSGSSVADDVVLFSEPIPEDNQEIALTEAVALRDENSVPETSTPAETADSKEQPGKKLDVISMIRKAKKELSSNRKDTSAASGDFISLSGLDDDNSPVKSVIPGLENVPTGPRIKTNSGRERLAELGTSTSRKRSFSEIEPPRMDLRNTPWFKPLTVMNHTVSLYPAVTLHKEIIDFCKFMKPLPFEHIVRHDIVRRVKAVVNRLWRDADVQSFGSFANETYLPTSDMDLVVLSNQFIESGMPKYHNNSNIRKLYNALASARIAKPNTLAAITGARVPLIKFKDGLTGISVDISFENPSGIVANRTIKQWKEVYPEMPKLAMLLKHFLVVKNLNDPANGGMGSLAIMCMIVSMLQVLPEAASGNWHDGENVSLGRLLMEFLQLYGTKFNTTTTCIRAKTPGYFKKGLRHGAEYYNPSRPWLLVIEDPNTPGNNITKATSRILEIQKEFARSYETINTKMNRIHSLPFELRKNESLLADMLGGYNYTNAIQQRKQMSRIFISSGLGTAEDLEKLGGQDLDTPMPNLTLNGDTPTDELLGRFDSLAPQAPARSRGVRSFNHKKKELKKQRRAAKVQSRAGQGDIPSGTRHIHTHAQAPKKKKQKKGKGTQP</sequence>
<feature type="compositionally biased region" description="Basic residues" evidence="7">
    <location>
        <begin position="1079"/>
        <end position="1101"/>
    </location>
</feature>
<evidence type="ECO:0000313" key="10">
    <source>
        <dbReference type="EMBL" id="KAK6539906.1"/>
    </source>
</evidence>
<feature type="region of interest" description="Disordered" evidence="7">
    <location>
        <begin position="126"/>
        <end position="497"/>
    </location>
</feature>
<evidence type="ECO:0000259" key="8">
    <source>
        <dbReference type="Pfam" id="PF03828"/>
    </source>
</evidence>
<dbReference type="PANTHER" id="PTHR23092">
    <property type="entry name" value="POLY(A) RNA POLYMERASE"/>
    <property type="match status" value="1"/>
</dbReference>
<evidence type="ECO:0000313" key="11">
    <source>
        <dbReference type="Proteomes" id="UP001365542"/>
    </source>
</evidence>
<feature type="compositionally biased region" description="Pro residues" evidence="7">
    <location>
        <begin position="18"/>
        <end position="30"/>
    </location>
</feature>
<dbReference type="InterPro" id="IPR043519">
    <property type="entry name" value="NT_sf"/>
</dbReference>
<dbReference type="InterPro" id="IPR002058">
    <property type="entry name" value="PAP_assoc"/>
</dbReference>
<evidence type="ECO:0000256" key="1">
    <source>
        <dbReference type="ARBA" id="ARBA00001936"/>
    </source>
</evidence>
<dbReference type="GO" id="GO:0046872">
    <property type="term" value="F:metal ion binding"/>
    <property type="evidence" value="ECO:0007669"/>
    <property type="project" value="UniProtKB-KW"/>
</dbReference>
<keyword evidence="11" id="KW-1185">Reference proteome</keyword>
<dbReference type="PANTHER" id="PTHR23092:SF15">
    <property type="entry name" value="INACTIVE NON-CANONICAL POLY(A) RNA POLYMERASE PROTEIN TRF4-2-RELATED"/>
    <property type="match status" value="1"/>
</dbReference>
<gene>
    <name evidence="10" type="ORF">TWF694_008741</name>
</gene>
<evidence type="ECO:0000256" key="5">
    <source>
        <dbReference type="ARBA" id="ARBA00022723"/>
    </source>
</evidence>
<accession>A0AAV9XE22</accession>
<dbReference type="CDD" id="cd05402">
    <property type="entry name" value="NT_PAP_TUTase"/>
    <property type="match status" value="1"/>
</dbReference>
<feature type="compositionally biased region" description="Basic and acidic residues" evidence="7">
    <location>
        <begin position="379"/>
        <end position="401"/>
    </location>
</feature>
<keyword evidence="5" id="KW-0479">Metal-binding</keyword>
<feature type="region of interest" description="Disordered" evidence="7">
    <location>
        <begin position="74"/>
        <end position="93"/>
    </location>
</feature>
<protein>
    <recommendedName>
        <fullName evidence="3">polynucleotide adenylyltransferase</fullName>
        <ecNumber evidence="3">2.7.7.19</ecNumber>
    </recommendedName>
</protein>
<dbReference type="EC" id="2.7.7.19" evidence="3"/>
<dbReference type="Gene3D" id="1.10.1410.10">
    <property type="match status" value="1"/>
</dbReference>
<comment type="caution">
    <text evidence="10">The sequence shown here is derived from an EMBL/GenBank/DDBJ whole genome shotgun (WGS) entry which is preliminary data.</text>
</comment>
<proteinExistence type="inferred from homology"/>
<feature type="region of interest" description="Disordered" evidence="7">
    <location>
        <begin position="1036"/>
        <end position="1101"/>
    </location>
</feature>
<feature type="compositionally biased region" description="Acidic residues" evidence="7">
    <location>
        <begin position="239"/>
        <end position="252"/>
    </location>
</feature>
<feature type="compositionally biased region" description="Basic and acidic residues" evidence="7">
    <location>
        <begin position="561"/>
        <end position="570"/>
    </location>
</feature>
<comment type="similarity">
    <text evidence="2">Belongs to the DNA polymerase type-B-like family.</text>
</comment>
<feature type="domain" description="Poly(A) RNA polymerase mitochondrial-like central palm" evidence="9">
    <location>
        <begin position="662"/>
        <end position="803"/>
    </location>
</feature>
<dbReference type="Proteomes" id="UP001365542">
    <property type="component" value="Unassembled WGS sequence"/>
</dbReference>
<feature type="compositionally biased region" description="Pro residues" evidence="7">
    <location>
        <begin position="359"/>
        <end position="369"/>
    </location>
</feature>
<evidence type="ECO:0000259" key="9">
    <source>
        <dbReference type="Pfam" id="PF22600"/>
    </source>
</evidence>
<feature type="domain" description="PAP-associated" evidence="8">
    <location>
        <begin position="864"/>
        <end position="924"/>
    </location>
</feature>
<dbReference type="AlphaFoldDB" id="A0AAV9XE22"/>
<feature type="compositionally biased region" description="Basic residues" evidence="7">
    <location>
        <begin position="1049"/>
        <end position="1063"/>
    </location>
</feature>
<dbReference type="GO" id="GO:0005730">
    <property type="term" value="C:nucleolus"/>
    <property type="evidence" value="ECO:0007669"/>
    <property type="project" value="TreeGrafter"/>
</dbReference>
<feature type="region of interest" description="Disordered" evidence="7">
    <location>
        <begin position="527"/>
        <end position="547"/>
    </location>
</feature>
<evidence type="ECO:0000256" key="3">
    <source>
        <dbReference type="ARBA" id="ARBA00012388"/>
    </source>
</evidence>
<dbReference type="Pfam" id="PF03828">
    <property type="entry name" value="PAP_assoc"/>
    <property type="match status" value="1"/>
</dbReference>
<dbReference type="Gene3D" id="3.30.460.10">
    <property type="entry name" value="Beta Polymerase, domain 2"/>
    <property type="match status" value="1"/>
</dbReference>
<feature type="compositionally biased region" description="Polar residues" evidence="7">
    <location>
        <begin position="279"/>
        <end position="290"/>
    </location>
</feature>
<feature type="compositionally biased region" description="Basic and acidic residues" evidence="7">
    <location>
        <begin position="339"/>
        <end position="356"/>
    </location>
</feature>
<feature type="compositionally biased region" description="Basic and acidic residues" evidence="7">
    <location>
        <begin position="412"/>
        <end position="457"/>
    </location>
</feature>
<name>A0AAV9XE22_9PEZI</name>